<comment type="caution">
    <text evidence="9">Lacks conserved residue(s) required for the propagation of feature annotation.</text>
</comment>
<feature type="active site" description="Proton acceptor" evidence="9 10">
    <location>
        <position position="41"/>
    </location>
</feature>
<evidence type="ECO:0000256" key="3">
    <source>
        <dbReference type="ARBA" id="ARBA00004902"/>
    </source>
</evidence>
<dbReference type="InterPro" id="IPR036441">
    <property type="entry name" value="DHquinase_II_sf"/>
</dbReference>
<dbReference type="SUPFAM" id="SSF52304">
    <property type="entry name" value="Type II 3-dehydroquinate dehydratase"/>
    <property type="match status" value="1"/>
</dbReference>
<dbReference type="PIRSF" id="PIRSF001399">
    <property type="entry name" value="DHquinase_II"/>
    <property type="match status" value="1"/>
</dbReference>
<dbReference type="EC" id="4.2.1.10" evidence="6 9"/>
<dbReference type="GO" id="GO:0009423">
    <property type="term" value="P:chorismate biosynthetic process"/>
    <property type="evidence" value="ECO:0007669"/>
    <property type="project" value="UniProtKB-UniRule"/>
</dbReference>
<dbReference type="NCBIfam" id="NF003807">
    <property type="entry name" value="PRK05395.1-4"/>
    <property type="match status" value="1"/>
</dbReference>
<dbReference type="GO" id="GO:0008652">
    <property type="term" value="P:amino acid biosynthetic process"/>
    <property type="evidence" value="ECO:0007669"/>
    <property type="project" value="UniProtKB-KW"/>
</dbReference>
<dbReference type="STRING" id="315423.SAMN04488020_1046"/>
<proteinExistence type="inferred from homology"/>
<dbReference type="InterPro" id="IPR018509">
    <property type="entry name" value="DHquinase_II_CS"/>
</dbReference>
<organism evidence="12 13">
    <name type="scientific">Palleronia marisminoris</name>
    <dbReference type="NCBI Taxonomy" id="315423"/>
    <lineage>
        <taxon>Bacteria</taxon>
        <taxon>Pseudomonadati</taxon>
        <taxon>Pseudomonadota</taxon>
        <taxon>Alphaproteobacteria</taxon>
        <taxon>Rhodobacterales</taxon>
        <taxon>Roseobacteraceae</taxon>
        <taxon>Palleronia</taxon>
    </lineage>
</organism>
<dbReference type="Pfam" id="PF01220">
    <property type="entry name" value="DHquinase_II"/>
    <property type="match status" value="1"/>
</dbReference>
<comment type="subunit">
    <text evidence="5 9">Homododecamer.</text>
</comment>
<dbReference type="HAMAP" id="MF_00169">
    <property type="entry name" value="AroQ"/>
    <property type="match status" value="1"/>
</dbReference>
<keyword evidence="7 9" id="KW-0057">Aromatic amino acid biosynthesis</keyword>
<evidence type="ECO:0000256" key="8">
    <source>
        <dbReference type="ARBA" id="ARBA00023239"/>
    </source>
</evidence>
<evidence type="ECO:0000256" key="9">
    <source>
        <dbReference type="HAMAP-Rule" id="MF_00169"/>
    </source>
</evidence>
<evidence type="ECO:0000256" key="5">
    <source>
        <dbReference type="ARBA" id="ARBA00011193"/>
    </source>
</evidence>
<protein>
    <recommendedName>
        <fullName evidence="6 9">3-dehydroquinate dehydratase</fullName>
        <shortName evidence="9">3-dehydroquinase</shortName>
        <ecNumber evidence="6 9">4.2.1.10</ecNumber>
    </recommendedName>
    <alternativeName>
        <fullName evidence="9">Type II DHQase</fullName>
    </alternativeName>
</protein>
<evidence type="ECO:0000256" key="1">
    <source>
        <dbReference type="ARBA" id="ARBA00001864"/>
    </source>
</evidence>
<feature type="binding site" evidence="9">
    <location>
        <position position="129"/>
    </location>
    <ligand>
        <name>substrate</name>
    </ligand>
</feature>
<dbReference type="Gene3D" id="3.40.50.9100">
    <property type="entry name" value="Dehydroquinase, class II"/>
    <property type="match status" value="1"/>
</dbReference>
<feature type="active site" description="Proton donor" evidence="9 10">
    <location>
        <position position="118"/>
    </location>
</feature>
<reference evidence="12 13" key="1">
    <citation type="submission" date="2017-03" db="EMBL/GenBank/DDBJ databases">
        <authorList>
            <person name="Afonso C.L."/>
            <person name="Miller P.J."/>
            <person name="Scott M.A."/>
            <person name="Spackman E."/>
            <person name="Goraichik I."/>
            <person name="Dimitrov K.M."/>
            <person name="Suarez D.L."/>
            <person name="Swayne D.E."/>
        </authorList>
    </citation>
    <scope>NUCLEOTIDE SEQUENCE [LARGE SCALE GENOMIC DNA]</scope>
    <source>
        <strain evidence="12 13">CECT 7066</strain>
    </source>
</reference>
<dbReference type="PROSITE" id="PS01029">
    <property type="entry name" value="DEHYDROQUINASE_II"/>
    <property type="match status" value="1"/>
</dbReference>
<feature type="site" description="Transition state stabilizer" evidence="9 11">
    <location>
        <position position="36"/>
    </location>
</feature>
<feature type="binding site" evidence="9">
    <location>
        <position position="92"/>
    </location>
    <ligand>
        <name>substrate</name>
    </ligand>
</feature>
<dbReference type="CDD" id="cd00466">
    <property type="entry name" value="DHQase_II"/>
    <property type="match status" value="1"/>
</dbReference>
<dbReference type="UniPathway" id="UPA00053">
    <property type="reaction ID" value="UER00086"/>
</dbReference>
<dbReference type="Proteomes" id="UP000193870">
    <property type="component" value="Unassembled WGS sequence"/>
</dbReference>
<accession>A0A1Y5SEB8</accession>
<dbReference type="AlphaFoldDB" id="A0A1Y5SEB8"/>
<dbReference type="NCBIfam" id="NF003806">
    <property type="entry name" value="PRK05395.1-3"/>
    <property type="match status" value="1"/>
</dbReference>
<evidence type="ECO:0000313" key="13">
    <source>
        <dbReference type="Proteomes" id="UP000193870"/>
    </source>
</evidence>
<dbReference type="PANTHER" id="PTHR21272">
    <property type="entry name" value="CATABOLIC 3-DEHYDROQUINASE"/>
    <property type="match status" value="1"/>
</dbReference>
<evidence type="ECO:0000256" key="4">
    <source>
        <dbReference type="ARBA" id="ARBA00011037"/>
    </source>
</evidence>
<dbReference type="NCBIfam" id="NF003805">
    <property type="entry name" value="PRK05395.1-2"/>
    <property type="match status" value="1"/>
</dbReference>
<dbReference type="PANTHER" id="PTHR21272:SF3">
    <property type="entry name" value="CATABOLIC 3-DEHYDROQUINASE"/>
    <property type="match status" value="1"/>
</dbReference>
<keyword evidence="13" id="KW-1185">Reference proteome</keyword>
<comment type="pathway">
    <text evidence="3 9">Metabolic intermediate biosynthesis; chorismate biosynthesis; chorismate from D-erythrose 4-phosphate and phosphoenolpyruvate: step 3/7.</text>
</comment>
<evidence type="ECO:0000256" key="2">
    <source>
        <dbReference type="ARBA" id="ARBA00003924"/>
    </source>
</evidence>
<evidence type="ECO:0000313" key="12">
    <source>
        <dbReference type="EMBL" id="SLN38794.1"/>
    </source>
</evidence>
<feature type="binding site" evidence="9">
    <location>
        <begin position="119"/>
        <end position="120"/>
    </location>
    <ligand>
        <name>substrate</name>
    </ligand>
</feature>
<keyword evidence="8 9" id="KW-0456">Lyase</keyword>
<evidence type="ECO:0000256" key="10">
    <source>
        <dbReference type="PIRSR" id="PIRSR001399-1"/>
    </source>
</evidence>
<evidence type="ECO:0000256" key="11">
    <source>
        <dbReference type="PIRSR" id="PIRSR001399-3"/>
    </source>
</evidence>
<sequence>MTDTTTDTPGSSQRRDEAGLPILIINGPNLNMLGTRQPEIYGHDTLEDVERLCHEAAAPTGFAIDFRQSDSEAEIIRWIQQARSSASAIVINPAGFTSTSIAILDALLMFEGPIFECHISPLFRRDEFRHLSYVSKAATAKIEGFGIAGYGFAITRIGQLLKQAA</sequence>
<dbReference type="GO" id="GO:0019631">
    <property type="term" value="P:quinate catabolic process"/>
    <property type="evidence" value="ECO:0007669"/>
    <property type="project" value="TreeGrafter"/>
</dbReference>
<comment type="catalytic activity">
    <reaction evidence="1 9">
        <text>3-dehydroquinate = 3-dehydroshikimate + H2O</text>
        <dbReference type="Rhea" id="RHEA:21096"/>
        <dbReference type="ChEBI" id="CHEBI:15377"/>
        <dbReference type="ChEBI" id="CHEBI:16630"/>
        <dbReference type="ChEBI" id="CHEBI:32364"/>
        <dbReference type="EC" id="4.2.1.10"/>
    </reaction>
</comment>
<gene>
    <name evidence="12" type="primary">aroQ_2</name>
    <name evidence="9" type="synonym">aroQ</name>
    <name evidence="12" type="ORF">PAM7066_01629</name>
</gene>
<feature type="binding site" evidence="9">
    <location>
        <position position="105"/>
    </location>
    <ligand>
        <name>substrate</name>
    </ligand>
</feature>
<dbReference type="InterPro" id="IPR001874">
    <property type="entry name" value="DHquinase_II"/>
</dbReference>
<evidence type="ECO:0000256" key="6">
    <source>
        <dbReference type="ARBA" id="ARBA00012060"/>
    </source>
</evidence>
<keyword evidence="9" id="KW-0028">Amino-acid biosynthesis</keyword>
<comment type="function">
    <text evidence="2 9">Catalyzes a trans-dehydration via an enolate intermediate.</text>
</comment>
<evidence type="ECO:0000256" key="7">
    <source>
        <dbReference type="ARBA" id="ARBA00023141"/>
    </source>
</evidence>
<comment type="similarity">
    <text evidence="4 9">Belongs to the type-II 3-dehydroquinase family.</text>
</comment>
<name>A0A1Y5SEB8_9RHOB</name>
<dbReference type="GO" id="GO:0003855">
    <property type="term" value="F:3-dehydroquinate dehydratase activity"/>
    <property type="evidence" value="ECO:0007669"/>
    <property type="project" value="UniProtKB-UniRule"/>
</dbReference>
<dbReference type="EMBL" id="FWFV01000004">
    <property type="protein sequence ID" value="SLN38794.1"/>
    <property type="molecule type" value="Genomic_DNA"/>
</dbReference>
<dbReference type="GO" id="GO:0009073">
    <property type="term" value="P:aromatic amino acid family biosynthetic process"/>
    <property type="evidence" value="ECO:0007669"/>
    <property type="project" value="UniProtKB-KW"/>
</dbReference>